<sequence>MEVTATAKYVRISPQKVGLVVDQIKKMPPSKAVTMLDFINKSASLVLRKVIASAIANAKNNHNLKEDALLFKRIEVASGPAFKRYRPISRGRVHPILKRTSHIRVVLEGKPEQELKKQSQESQNQVKDSQEKPLKISEEKVGKKWDKKLIQ</sequence>
<feature type="compositionally biased region" description="Basic and acidic residues" evidence="11">
    <location>
        <begin position="128"/>
        <end position="151"/>
    </location>
</feature>
<evidence type="ECO:0000256" key="6">
    <source>
        <dbReference type="ARBA" id="ARBA00035207"/>
    </source>
</evidence>
<dbReference type="Gene3D" id="3.90.470.10">
    <property type="entry name" value="Ribosomal protein L22/L17"/>
    <property type="match status" value="1"/>
</dbReference>
<evidence type="ECO:0000313" key="12">
    <source>
        <dbReference type="EMBL" id="OGD84681.1"/>
    </source>
</evidence>
<dbReference type="GO" id="GO:0022625">
    <property type="term" value="C:cytosolic large ribosomal subunit"/>
    <property type="evidence" value="ECO:0007669"/>
    <property type="project" value="TreeGrafter"/>
</dbReference>
<evidence type="ECO:0000256" key="8">
    <source>
        <dbReference type="RuleBase" id="RU004005"/>
    </source>
</evidence>
<dbReference type="AlphaFoldDB" id="A0A1F5FYK2"/>
<evidence type="ECO:0000256" key="5">
    <source>
        <dbReference type="ARBA" id="ARBA00023274"/>
    </source>
</evidence>
<keyword evidence="4 7" id="KW-0689">Ribosomal protein</keyword>
<dbReference type="Pfam" id="PF00237">
    <property type="entry name" value="Ribosomal_L22"/>
    <property type="match status" value="1"/>
</dbReference>
<dbReference type="NCBIfam" id="TIGR01044">
    <property type="entry name" value="rplV_bact"/>
    <property type="match status" value="1"/>
</dbReference>
<dbReference type="PANTHER" id="PTHR13501:SF8">
    <property type="entry name" value="LARGE RIBOSOMAL SUBUNIT PROTEIN UL22M"/>
    <property type="match status" value="1"/>
</dbReference>
<dbReference type="InterPro" id="IPR005727">
    <property type="entry name" value="Ribosomal_uL22_bac/chlpt-type"/>
</dbReference>
<dbReference type="SUPFAM" id="SSF54843">
    <property type="entry name" value="Ribosomal protein L22"/>
    <property type="match status" value="1"/>
</dbReference>
<dbReference type="PANTHER" id="PTHR13501">
    <property type="entry name" value="CHLOROPLAST 50S RIBOSOMAL PROTEIN L22-RELATED"/>
    <property type="match status" value="1"/>
</dbReference>
<evidence type="ECO:0000256" key="11">
    <source>
        <dbReference type="SAM" id="MobiDB-lite"/>
    </source>
</evidence>
<feature type="region of interest" description="Disordered" evidence="11">
    <location>
        <begin position="109"/>
        <end position="151"/>
    </location>
</feature>
<evidence type="ECO:0000256" key="7">
    <source>
        <dbReference type="HAMAP-Rule" id="MF_01331"/>
    </source>
</evidence>
<dbReference type="InterPro" id="IPR036394">
    <property type="entry name" value="Ribosomal_uL22_sf"/>
</dbReference>
<keyword evidence="3 7" id="KW-0694">RNA-binding</keyword>
<gene>
    <name evidence="7" type="primary">rplV</name>
    <name evidence="12" type="ORF">A2696_03625</name>
</gene>
<protein>
    <recommendedName>
        <fullName evidence="6 7">Large ribosomal subunit protein uL22</fullName>
    </recommendedName>
</protein>
<dbReference type="Proteomes" id="UP000177069">
    <property type="component" value="Unassembled WGS sequence"/>
</dbReference>
<dbReference type="InterPro" id="IPR001063">
    <property type="entry name" value="Ribosomal_uL22"/>
</dbReference>
<comment type="similarity">
    <text evidence="1 7 8">Belongs to the universal ribosomal protein uL22 family.</text>
</comment>
<dbReference type="EMBL" id="MFBA01000052">
    <property type="protein sequence ID" value="OGD84681.1"/>
    <property type="molecule type" value="Genomic_DNA"/>
</dbReference>
<keyword evidence="5 7" id="KW-0687">Ribonucleoprotein</keyword>
<comment type="function">
    <text evidence="7 10">This protein binds specifically to 23S rRNA; its binding is stimulated by other ribosomal proteins, e.g., L4, L17, and L20. It is important during the early stages of 50S assembly. It makes multiple contacts with different domains of the 23S rRNA in the assembled 50S subunit and ribosome.</text>
</comment>
<evidence type="ECO:0000256" key="4">
    <source>
        <dbReference type="ARBA" id="ARBA00022980"/>
    </source>
</evidence>
<dbReference type="CDD" id="cd00336">
    <property type="entry name" value="Ribosomal_L22"/>
    <property type="match status" value="1"/>
</dbReference>
<name>A0A1F5FYK2_9BACT</name>
<evidence type="ECO:0000256" key="1">
    <source>
        <dbReference type="ARBA" id="ARBA00009451"/>
    </source>
</evidence>
<evidence type="ECO:0000313" key="13">
    <source>
        <dbReference type="Proteomes" id="UP000177069"/>
    </source>
</evidence>
<evidence type="ECO:0000256" key="3">
    <source>
        <dbReference type="ARBA" id="ARBA00022884"/>
    </source>
</evidence>
<keyword evidence="2 7" id="KW-0699">rRNA-binding</keyword>
<dbReference type="GO" id="GO:0019843">
    <property type="term" value="F:rRNA binding"/>
    <property type="evidence" value="ECO:0007669"/>
    <property type="project" value="UniProtKB-UniRule"/>
</dbReference>
<dbReference type="GO" id="GO:0003735">
    <property type="term" value="F:structural constituent of ribosome"/>
    <property type="evidence" value="ECO:0007669"/>
    <property type="project" value="InterPro"/>
</dbReference>
<comment type="subunit">
    <text evidence="7 9">Part of the 50S ribosomal subunit.</text>
</comment>
<evidence type="ECO:0000256" key="9">
    <source>
        <dbReference type="RuleBase" id="RU004006"/>
    </source>
</evidence>
<accession>A0A1F5FYK2</accession>
<dbReference type="GO" id="GO:0006412">
    <property type="term" value="P:translation"/>
    <property type="evidence" value="ECO:0007669"/>
    <property type="project" value="UniProtKB-UniRule"/>
</dbReference>
<evidence type="ECO:0000256" key="2">
    <source>
        <dbReference type="ARBA" id="ARBA00022730"/>
    </source>
</evidence>
<evidence type="ECO:0000256" key="10">
    <source>
        <dbReference type="RuleBase" id="RU004008"/>
    </source>
</evidence>
<organism evidence="12 13">
    <name type="scientific">Candidatus Curtissbacteria bacterium RIFCSPHIGHO2_01_FULL_41_13</name>
    <dbReference type="NCBI Taxonomy" id="1797745"/>
    <lineage>
        <taxon>Bacteria</taxon>
        <taxon>Candidatus Curtissiibacteriota</taxon>
    </lineage>
</organism>
<feature type="compositionally biased region" description="Basic and acidic residues" evidence="11">
    <location>
        <begin position="109"/>
        <end position="119"/>
    </location>
</feature>
<comment type="caution">
    <text evidence="12">The sequence shown here is derived from an EMBL/GenBank/DDBJ whole genome shotgun (WGS) entry which is preliminary data.</text>
</comment>
<comment type="function">
    <text evidence="7">The globular domain of the protein is located near the polypeptide exit tunnel on the outside of the subunit, while an extended beta-hairpin is found that lines the wall of the exit tunnel in the center of the 70S ribosome.</text>
</comment>
<dbReference type="HAMAP" id="MF_01331_B">
    <property type="entry name" value="Ribosomal_uL22_B"/>
    <property type="match status" value="1"/>
</dbReference>
<reference evidence="12 13" key="1">
    <citation type="journal article" date="2016" name="Nat. Commun.">
        <title>Thousands of microbial genomes shed light on interconnected biogeochemical processes in an aquifer system.</title>
        <authorList>
            <person name="Anantharaman K."/>
            <person name="Brown C.T."/>
            <person name="Hug L.A."/>
            <person name="Sharon I."/>
            <person name="Castelle C.J."/>
            <person name="Probst A.J."/>
            <person name="Thomas B.C."/>
            <person name="Singh A."/>
            <person name="Wilkins M.J."/>
            <person name="Karaoz U."/>
            <person name="Brodie E.L."/>
            <person name="Williams K.H."/>
            <person name="Hubbard S.S."/>
            <person name="Banfield J.F."/>
        </authorList>
    </citation>
    <scope>NUCLEOTIDE SEQUENCE [LARGE SCALE GENOMIC DNA]</scope>
</reference>
<proteinExistence type="inferred from homology"/>
<dbReference type="InterPro" id="IPR047867">
    <property type="entry name" value="Ribosomal_uL22_bac/org-type"/>
</dbReference>